<feature type="region of interest" description="Disordered" evidence="5">
    <location>
        <begin position="153"/>
        <end position="177"/>
    </location>
</feature>
<feature type="compositionally biased region" description="Low complexity" evidence="5">
    <location>
        <begin position="474"/>
        <end position="488"/>
    </location>
</feature>
<dbReference type="AlphaFoldDB" id="A0A9W8DMZ1"/>
<dbReference type="PANTHER" id="PTHR23327">
    <property type="entry name" value="RING FINGER PROTEIN 127"/>
    <property type="match status" value="1"/>
</dbReference>
<keyword evidence="9" id="KW-1185">Reference proteome</keyword>
<dbReference type="CDD" id="cd16514">
    <property type="entry name" value="RING-HC_LONFs_rpt2"/>
    <property type="match status" value="1"/>
</dbReference>
<gene>
    <name evidence="8" type="ORF">IWQ60_008458</name>
</gene>
<evidence type="ECO:0000256" key="3">
    <source>
        <dbReference type="ARBA" id="ARBA00022833"/>
    </source>
</evidence>
<comment type="caution">
    <text evidence="8">The sequence shown here is derived from an EMBL/GenBank/DDBJ whole genome shotgun (WGS) entry which is preliminary data.</text>
</comment>
<dbReference type="InterPro" id="IPR001841">
    <property type="entry name" value="Znf_RING"/>
</dbReference>
<sequence>MPLNSFASRVPGASLVPSLGSSYPETLPDLSDTLSRILAVLQCTSCRQLVSAPLTLPSGDTVCRACLPAECRPKPRINITAVNVVRAVEDFANKYAGYLRRCQATRVVDHSPYLPAYRDTAAGLGTGEASSPECSSSFTSSLSSSPFTTPVASFPTVNSARDDRQSTTPEPQLTPPLPAVHRIEPATWITLRDTVATEAECQICYALPYHPVTTKCGHTFCRSCLLRTLDHSNYTCPLCRRNLDRFAVYVNHPANSMLEALFQLLLPDLYSERARQDDIDQHHDPSEYPIFQCTLIFPHLPCQLHIFEPRYRLMIRRCLLTSQRQFGICLPAPQGSGHDVMPYGTMLQIESLRMLDDGRFLVKTRGLYRYKLLDCRTRDDYLVGQVQRVDDEDIDEVEAEYQQLTVPAISPDPVSVTAVAVAPVEESEEAARVDTNCTHVSETASEPASAPLAHHQPSRTLPAIARHARRMRRASPYPSAGSTATSSTPQPPLPTPGVATTVRSAPTASVATTPNVAYLVHTCQQFLQILHAQRAPWFIERMRTSLGPIPNTPTQFSFWMAAVLPIELTESYKLLQVTSVRQRLHMICRWIEQMRAVWGLSGNCSVM</sequence>
<proteinExistence type="predicted"/>
<dbReference type="SMART" id="SM00184">
    <property type="entry name" value="RING"/>
    <property type="match status" value="1"/>
</dbReference>
<name>A0A9W8DMZ1_9FUNG</name>
<feature type="region of interest" description="Disordered" evidence="5">
    <location>
        <begin position="440"/>
        <end position="500"/>
    </location>
</feature>
<evidence type="ECO:0000259" key="7">
    <source>
        <dbReference type="PROSITE" id="PS51787"/>
    </source>
</evidence>
<evidence type="ECO:0000313" key="9">
    <source>
        <dbReference type="Proteomes" id="UP001150569"/>
    </source>
</evidence>
<evidence type="ECO:0000256" key="1">
    <source>
        <dbReference type="ARBA" id="ARBA00022723"/>
    </source>
</evidence>
<protein>
    <submittedName>
        <fullName evidence="8">Uncharacterized protein</fullName>
    </submittedName>
</protein>
<dbReference type="GO" id="GO:0008270">
    <property type="term" value="F:zinc ion binding"/>
    <property type="evidence" value="ECO:0007669"/>
    <property type="project" value="UniProtKB-KW"/>
</dbReference>
<dbReference type="InterPro" id="IPR003111">
    <property type="entry name" value="Lon_prtase_N"/>
</dbReference>
<dbReference type="Proteomes" id="UP001150569">
    <property type="component" value="Unassembled WGS sequence"/>
</dbReference>
<dbReference type="InterPro" id="IPR017907">
    <property type="entry name" value="Znf_RING_CS"/>
</dbReference>
<evidence type="ECO:0000259" key="6">
    <source>
        <dbReference type="PROSITE" id="PS50089"/>
    </source>
</evidence>
<dbReference type="Gene3D" id="1.20.58.1480">
    <property type="match status" value="1"/>
</dbReference>
<keyword evidence="2 4" id="KW-0863">Zinc-finger</keyword>
<keyword evidence="3" id="KW-0862">Zinc</keyword>
<reference evidence="8" key="1">
    <citation type="submission" date="2022-07" db="EMBL/GenBank/DDBJ databases">
        <title>Phylogenomic reconstructions and comparative analyses of Kickxellomycotina fungi.</title>
        <authorList>
            <person name="Reynolds N.K."/>
            <person name="Stajich J.E."/>
            <person name="Barry K."/>
            <person name="Grigoriev I.V."/>
            <person name="Crous P."/>
            <person name="Smith M.E."/>
        </authorList>
    </citation>
    <scope>NUCLEOTIDE SEQUENCE</scope>
    <source>
        <strain evidence="8">RSA 861</strain>
    </source>
</reference>
<dbReference type="PROSITE" id="PS00518">
    <property type="entry name" value="ZF_RING_1"/>
    <property type="match status" value="1"/>
</dbReference>
<feature type="domain" description="Lon N-terminal" evidence="7">
    <location>
        <begin position="285"/>
        <end position="595"/>
    </location>
</feature>
<evidence type="ECO:0000256" key="2">
    <source>
        <dbReference type="ARBA" id="ARBA00022771"/>
    </source>
</evidence>
<feature type="domain" description="RING-type" evidence="6">
    <location>
        <begin position="201"/>
        <end position="240"/>
    </location>
</feature>
<dbReference type="SMART" id="SM00464">
    <property type="entry name" value="LON"/>
    <property type="match status" value="1"/>
</dbReference>
<evidence type="ECO:0000256" key="5">
    <source>
        <dbReference type="SAM" id="MobiDB-lite"/>
    </source>
</evidence>
<dbReference type="InterPro" id="IPR013083">
    <property type="entry name" value="Znf_RING/FYVE/PHD"/>
</dbReference>
<evidence type="ECO:0000256" key="4">
    <source>
        <dbReference type="PROSITE-ProRule" id="PRU00175"/>
    </source>
</evidence>
<dbReference type="PROSITE" id="PS50089">
    <property type="entry name" value="ZF_RING_2"/>
    <property type="match status" value="1"/>
</dbReference>
<evidence type="ECO:0000313" key="8">
    <source>
        <dbReference type="EMBL" id="KAJ1915360.1"/>
    </source>
</evidence>
<dbReference type="OrthoDB" id="264917at2759"/>
<dbReference type="SUPFAM" id="SSF88697">
    <property type="entry name" value="PUA domain-like"/>
    <property type="match status" value="1"/>
</dbReference>
<keyword evidence="1" id="KW-0479">Metal-binding</keyword>
<dbReference type="PANTHER" id="PTHR23327:SF42">
    <property type="entry name" value="LON PEPTIDASE N-TERMINAL DOMAIN AND RING FINGER PROTEIN C14F5.10C"/>
    <property type="match status" value="1"/>
</dbReference>
<dbReference type="EMBL" id="JANBPT010000633">
    <property type="protein sequence ID" value="KAJ1915360.1"/>
    <property type="molecule type" value="Genomic_DNA"/>
</dbReference>
<dbReference type="Pfam" id="PF02190">
    <property type="entry name" value="LON_substr_bdg"/>
    <property type="match status" value="1"/>
</dbReference>
<dbReference type="GO" id="GO:0061630">
    <property type="term" value="F:ubiquitin protein ligase activity"/>
    <property type="evidence" value="ECO:0007669"/>
    <property type="project" value="TreeGrafter"/>
</dbReference>
<organism evidence="8 9">
    <name type="scientific">Tieghemiomyces parasiticus</name>
    <dbReference type="NCBI Taxonomy" id="78921"/>
    <lineage>
        <taxon>Eukaryota</taxon>
        <taxon>Fungi</taxon>
        <taxon>Fungi incertae sedis</taxon>
        <taxon>Zoopagomycota</taxon>
        <taxon>Kickxellomycotina</taxon>
        <taxon>Dimargaritomycetes</taxon>
        <taxon>Dimargaritales</taxon>
        <taxon>Dimargaritaceae</taxon>
        <taxon>Tieghemiomyces</taxon>
    </lineage>
</organism>
<dbReference type="Gene3D" id="2.30.130.40">
    <property type="entry name" value="LON domain-like"/>
    <property type="match status" value="1"/>
</dbReference>
<dbReference type="InterPro" id="IPR046336">
    <property type="entry name" value="Lon_prtase_N_sf"/>
</dbReference>
<dbReference type="PROSITE" id="PS51787">
    <property type="entry name" value="LON_N"/>
    <property type="match status" value="1"/>
</dbReference>
<dbReference type="Pfam" id="PF13923">
    <property type="entry name" value="zf-C3HC4_2"/>
    <property type="match status" value="1"/>
</dbReference>
<accession>A0A9W8DMZ1</accession>
<dbReference type="SUPFAM" id="SSF57850">
    <property type="entry name" value="RING/U-box"/>
    <property type="match status" value="1"/>
</dbReference>
<dbReference type="InterPro" id="IPR015947">
    <property type="entry name" value="PUA-like_sf"/>
</dbReference>
<dbReference type="Gene3D" id="3.30.40.10">
    <property type="entry name" value="Zinc/RING finger domain, C3HC4 (zinc finger)"/>
    <property type="match status" value="2"/>
</dbReference>